<evidence type="ECO:0000313" key="2">
    <source>
        <dbReference type="Proteomes" id="UP001501563"/>
    </source>
</evidence>
<dbReference type="EMBL" id="BAAAZA010000035">
    <property type="protein sequence ID" value="GAA3896227.1"/>
    <property type="molecule type" value="Genomic_DNA"/>
</dbReference>
<dbReference type="Pfam" id="PF08974">
    <property type="entry name" value="DUF1877"/>
    <property type="match status" value="1"/>
</dbReference>
<organism evidence="1 2">
    <name type="scientific">Streptomyces lannensis</name>
    <dbReference type="NCBI Taxonomy" id="766498"/>
    <lineage>
        <taxon>Bacteria</taxon>
        <taxon>Bacillati</taxon>
        <taxon>Actinomycetota</taxon>
        <taxon>Actinomycetes</taxon>
        <taxon>Kitasatosporales</taxon>
        <taxon>Streptomycetaceae</taxon>
        <taxon>Streptomyces</taxon>
    </lineage>
</organism>
<comment type="caution">
    <text evidence="1">The sequence shown here is derived from an EMBL/GenBank/DDBJ whole genome shotgun (WGS) entry which is preliminary data.</text>
</comment>
<dbReference type="Proteomes" id="UP001501563">
    <property type="component" value="Unassembled WGS sequence"/>
</dbReference>
<protein>
    <recommendedName>
        <fullName evidence="3">DUF1877 domain-containing protein</fullName>
    </recommendedName>
</protein>
<gene>
    <name evidence="1" type="ORF">GCM10022207_75670</name>
</gene>
<evidence type="ECO:0000313" key="1">
    <source>
        <dbReference type="EMBL" id="GAA3896227.1"/>
    </source>
</evidence>
<proteinExistence type="predicted"/>
<sequence>MAVVRARGYRPARYLTREDVARVGGFLAATPFDESGGHYDSTAMRSAEIHLLPQSATEVGSDLGNLRHRYEELTRYFSATATAGDAIVLMLT</sequence>
<accession>A0ABP7LAW3</accession>
<dbReference type="InterPro" id="IPR015068">
    <property type="entry name" value="DUF1877"/>
</dbReference>
<evidence type="ECO:0008006" key="3">
    <source>
        <dbReference type="Google" id="ProtNLM"/>
    </source>
</evidence>
<dbReference type="InterPro" id="IPR035944">
    <property type="entry name" value="YfbM-like_sf"/>
</dbReference>
<dbReference type="Gene3D" id="3.40.1760.10">
    <property type="entry name" value="YfbM-like super family"/>
    <property type="match status" value="1"/>
</dbReference>
<dbReference type="SUPFAM" id="SSF111069">
    <property type="entry name" value="Hypothetical protein yfbM"/>
    <property type="match status" value="1"/>
</dbReference>
<dbReference type="RefSeq" id="WP_345553590.1">
    <property type="nucleotide sequence ID" value="NZ_BAAAZA010000035.1"/>
</dbReference>
<name>A0ABP7LAW3_9ACTN</name>
<keyword evidence="2" id="KW-1185">Reference proteome</keyword>
<reference evidence="2" key="1">
    <citation type="journal article" date="2019" name="Int. J. Syst. Evol. Microbiol.">
        <title>The Global Catalogue of Microorganisms (GCM) 10K type strain sequencing project: providing services to taxonomists for standard genome sequencing and annotation.</title>
        <authorList>
            <consortium name="The Broad Institute Genomics Platform"/>
            <consortium name="The Broad Institute Genome Sequencing Center for Infectious Disease"/>
            <person name="Wu L."/>
            <person name="Ma J."/>
        </authorList>
    </citation>
    <scope>NUCLEOTIDE SEQUENCE [LARGE SCALE GENOMIC DNA]</scope>
    <source>
        <strain evidence="2">JCM 16578</strain>
    </source>
</reference>